<dbReference type="SFLD" id="SFLDG01138">
    <property type="entry name" value="C1.6.2:_Deoxy-d-mannose-octulo"/>
    <property type="match status" value="1"/>
</dbReference>
<name>A0AAW7CEV2_HEYCO</name>
<organism evidence="13 14">
    <name type="scientific">Heyndrickxia coagulans</name>
    <name type="common">Weizmannia coagulans</name>
    <dbReference type="NCBI Taxonomy" id="1398"/>
    <lineage>
        <taxon>Bacteria</taxon>
        <taxon>Bacillati</taxon>
        <taxon>Bacillota</taxon>
        <taxon>Bacilli</taxon>
        <taxon>Bacillales</taxon>
        <taxon>Bacillaceae</taxon>
        <taxon>Heyndrickxia</taxon>
    </lineage>
</organism>
<dbReference type="NCBIfam" id="TIGR01662">
    <property type="entry name" value="HAD-SF-IIIA"/>
    <property type="match status" value="1"/>
</dbReference>
<sequence>MAKIKCIVMDVDGVLTDGRLIMEEDGQEWKAFHSMDGLGITLAKSAGIRFAIITGRKSGIVSRRAKELGIDEVHQGIRDKFTVFTELVSRFGLSFDETCYIGDDLNDLMIMREAGFLCAPRNAAKWVKQEADYVTEKNGGEGAVREVIDLILSRQYDYEKLALHFLYEKVELKQ</sequence>
<keyword evidence="9 12" id="KW-0460">Magnesium</keyword>
<dbReference type="PANTHER" id="PTHR21485">
    <property type="entry name" value="HAD SUPERFAMILY MEMBERS CMAS AND KDSC"/>
    <property type="match status" value="1"/>
</dbReference>
<feature type="binding site" evidence="12">
    <location>
        <position position="103"/>
    </location>
    <ligand>
        <name>Mg(2+)</name>
        <dbReference type="ChEBI" id="CHEBI:18420"/>
    </ligand>
</feature>
<comment type="similarity">
    <text evidence="3">Belongs to the KdsC family.</text>
</comment>
<dbReference type="PIRSF" id="PIRSF006118">
    <property type="entry name" value="KDO8-P_Ptase"/>
    <property type="match status" value="1"/>
</dbReference>
<dbReference type="EMBL" id="JASUZX010000002">
    <property type="protein sequence ID" value="MDL5042034.1"/>
    <property type="molecule type" value="Genomic_DNA"/>
</dbReference>
<dbReference type="FunFam" id="3.40.50.1000:FF:000029">
    <property type="entry name" value="3-deoxy-D-manno-octulosonate 8-phosphate phosphatase KdsC"/>
    <property type="match status" value="1"/>
</dbReference>
<dbReference type="GO" id="GO:0019143">
    <property type="term" value="F:3-deoxy-manno-octulosonate-8-phosphatase activity"/>
    <property type="evidence" value="ECO:0007669"/>
    <property type="project" value="UniProtKB-EC"/>
</dbReference>
<evidence type="ECO:0000256" key="6">
    <source>
        <dbReference type="ARBA" id="ARBA00020092"/>
    </source>
</evidence>
<comment type="catalytic activity">
    <reaction evidence="1">
        <text>3-deoxy-alpha-D-manno-2-octulosonate-8-phosphate + H2O = 3-deoxy-alpha-D-manno-oct-2-ulosonate + phosphate</text>
        <dbReference type="Rhea" id="RHEA:11500"/>
        <dbReference type="ChEBI" id="CHEBI:15377"/>
        <dbReference type="ChEBI" id="CHEBI:43474"/>
        <dbReference type="ChEBI" id="CHEBI:85985"/>
        <dbReference type="ChEBI" id="CHEBI:85986"/>
        <dbReference type="EC" id="3.1.3.45"/>
    </reaction>
</comment>
<evidence type="ECO:0000256" key="7">
    <source>
        <dbReference type="ARBA" id="ARBA00022723"/>
    </source>
</evidence>
<comment type="subunit">
    <text evidence="4">Homotetramer.</text>
</comment>
<evidence type="ECO:0000256" key="4">
    <source>
        <dbReference type="ARBA" id="ARBA00011881"/>
    </source>
</evidence>
<dbReference type="CDD" id="cd01630">
    <property type="entry name" value="HAD_KDO-like"/>
    <property type="match status" value="1"/>
</dbReference>
<gene>
    <name evidence="13" type="ORF">QN341_13565</name>
</gene>
<dbReference type="NCBIfam" id="TIGR01670">
    <property type="entry name" value="KdsC-phosphatas"/>
    <property type="match status" value="1"/>
</dbReference>
<dbReference type="InterPro" id="IPR010023">
    <property type="entry name" value="KdsC_fam"/>
</dbReference>
<evidence type="ECO:0000256" key="2">
    <source>
        <dbReference type="ARBA" id="ARBA00001946"/>
    </source>
</evidence>
<evidence type="ECO:0000256" key="12">
    <source>
        <dbReference type="PIRSR" id="PIRSR006118-2"/>
    </source>
</evidence>
<dbReference type="EC" id="3.1.3.45" evidence="5"/>
<evidence type="ECO:0000256" key="3">
    <source>
        <dbReference type="ARBA" id="ARBA00005893"/>
    </source>
</evidence>
<comment type="caution">
    <text evidence="13">The sequence shown here is derived from an EMBL/GenBank/DDBJ whole genome shotgun (WGS) entry which is preliminary data.</text>
</comment>
<evidence type="ECO:0000256" key="11">
    <source>
        <dbReference type="ARBA" id="ARBA00031051"/>
    </source>
</evidence>
<keyword evidence="10" id="KW-0448">Lipopolysaccharide biosynthesis</keyword>
<dbReference type="AlphaFoldDB" id="A0AAW7CEV2"/>
<evidence type="ECO:0000256" key="9">
    <source>
        <dbReference type="ARBA" id="ARBA00022842"/>
    </source>
</evidence>
<dbReference type="InterPro" id="IPR050793">
    <property type="entry name" value="CMP-NeuNAc_synthase"/>
</dbReference>
<accession>A0AAW7CEV2</accession>
<evidence type="ECO:0000313" key="13">
    <source>
        <dbReference type="EMBL" id="MDL5042034.1"/>
    </source>
</evidence>
<reference evidence="13" key="1">
    <citation type="submission" date="2023-06" db="EMBL/GenBank/DDBJ databases">
        <title>Probiogenomic evaluation and L lactic producing Weizmannia coaggulans BKMTCR2-2 from tree bark.</title>
        <authorList>
            <person name="Mahittikon J."/>
            <person name="Tanasupawat S."/>
        </authorList>
    </citation>
    <scope>NUCLEOTIDE SEQUENCE</scope>
    <source>
        <strain evidence="13">BKMTCR2-2</strain>
    </source>
</reference>
<dbReference type="InterPro" id="IPR023214">
    <property type="entry name" value="HAD_sf"/>
</dbReference>
<feature type="binding site" evidence="12">
    <location>
        <position position="12"/>
    </location>
    <ligand>
        <name>substrate</name>
    </ligand>
</feature>
<dbReference type="SUPFAM" id="SSF56784">
    <property type="entry name" value="HAD-like"/>
    <property type="match status" value="1"/>
</dbReference>
<dbReference type="GO" id="GO:0009103">
    <property type="term" value="P:lipopolysaccharide biosynthetic process"/>
    <property type="evidence" value="ECO:0007669"/>
    <property type="project" value="UniProtKB-KW"/>
</dbReference>
<evidence type="ECO:0000256" key="5">
    <source>
        <dbReference type="ARBA" id="ARBA00013066"/>
    </source>
</evidence>
<dbReference type="Pfam" id="PF08282">
    <property type="entry name" value="Hydrolase_3"/>
    <property type="match status" value="1"/>
</dbReference>
<keyword evidence="8 13" id="KW-0378">Hydrolase</keyword>
<evidence type="ECO:0000313" key="14">
    <source>
        <dbReference type="Proteomes" id="UP001223084"/>
    </source>
</evidence>
<proteinExistence type="inferred from homology"/>
<comment type="cofactor">
    <cofactor evidence="2 12">
        <name>Mg(2+)</name>
        <dbReference type="ChEBI" id="CHEBI:18420"/>
    </cofactor>
</comment>
<dbReference type="GO" id="GO:0008781">
    <property type="term" value="F:N-acylneuraminate cytidylyltransferase activity"/>
    <property type="evidence" value="ECO:0007669"/>
    <property type="project" value="TreeGrafter"/>
</dbReference>
<evidence type="ECO:0000256" key="10">
    <source>
        <dbReference type="ARBA" id="ARBA00022985"/>
    </source>
</evidence>
<dbReference type="InterPro" id="IPR006549">
    <property type="entry name" value="HAD-SF_hydro_IIIA"/>
</dbReference>
<dbReference type="Gene3D" id="3.40.50.1000">
    <property type="entry name" value="HAD superfamily/HAD-like"/>
    <property type="match status" value="1"/>
</dbReference>
<dbReference type="InterPro" id="IPR036412">
    <property type="entry name" value="HAD-like_sf"/>
</dbReference>
<dbReference type="PANTHER" id="PTHR21485:SF6">
    <property type="entry name" value="N-ACYLNEURAMINATE CYTIDYLYLTRANSFERASE-RELATED"/>
    <property type="match status" value="1"/>
</dbReference>
<evidence type="ECO:0000256" key="1">
    <source>
        <dbReference type="ARBA" id="ARBA00000898"/>
    </source>
</evidence>
<dbReference type="SFLD" id="SFLDS00003">
    <property type="entry name" value="Haloacid_Dehalogenase"/>
    <property type="match status" value="1"/>
</dbReference>
<dbReference type="Proteomes" id="UP001223084">
    <property type="component" value="Unassembled WGS sequence"/>
</dbReference>
<dbReference type="SFLD" id="SFLDG01136">
    <property type="entry name" value="C1.6:_Phosphoserine_Phosphatas"/>
    <property type="match status" value="1"/>
</dbReference>
<dbReference type="GO" id="GO:0046872">
    <property type="term" value="F:metal ion binding"/>
    <property type="evidence" value="ECO:0007669"/>
    <property type="project" value="UniProtKB-KW"/>
</dbReference>
<evidence type="ECO:0000256" key="8">
    <source>
        <dbReference type="ARBA" id="ARBA00022801"/>
    </source>
</evidence>
<protein>
    <recommendedName>
        <fullName evidence="6">3-deoxy-D-manno-octulosonate 8-phosphate phosphatase KdsC</fullName>
        <ecNumber evidence="5">3.1.3.45</ecNumber>
    </recommendedName>
    <alternativeName>
        <fullName evidence="11">KDO 8-P phosphatase</fullName>
    </alternativeName>
</protein>
<feature type="binding site" evidence="12">
    <location>
        <position position="10"/>
    </location>
    <ligand>
        <name>Mg(2+)</name>
        <dbReference type="ChEBI" id="CHEBI:18420"/>
    </ligand>
</feature>
<keyword evidence="7 12" id="KW-0479">Metal-binding</keyword>
<dbReference type="RefSeq" id="WP_285958637.1">
    <property type="nucleotide sequence ID" value="NZ_JASUZX010000002.1"/>
</dbReference>